<protein>
    <recommendedName>
        <fullName evidence="3">Calcineurin-like phosphoesterase domain-containing protein</fullName>
    </recommendedName>
</protein>
<dbReference type="Gene3D" id="3.60.21.10">
    <property type="match status" value="1"/>
</dbReference>
<dbReference type="Proteomes" id="UP000266841">
    <property type="component" value="Unassembled WGS sequence"/>
</dbReference>
<dbReference type="GO" id="GO:0016787">
    <property type="term" value="F:hydrolase activity"/>
    <property type="evidence" value="ECO:0007669"/>
    <property type="project" value="InterPro"/>
</dbReference>
<evidence type="ECO:0000259" key="3">
    <source>
        <dbReference type="Pfam" id="PF00149"/>
    </source>
</evidence>
<evidence type="ECO:0000313" key="4">
    <source>
        <dbReference type="EMBL" id="EJK65030.1"/>
    </source>
</evidence>
<dbReference type="PANTHER" id="PTHR46546:SF4">
    <property type="entry name" value="SHEWANELLA-LIKE PROTEIN PHOSPHATASE 1"/>
    <property type="match status" value="1"/>
</dbReference>
<dbReference type="InterPro" id="IPR029052">
    <property type="entry name" value="Metallo-depent_PP-like"/>
</dbReference>
<feature type="compositionally biased region" description="Basic and acidic residues" evidence="1">
    <location>
        <begin position="1"/>
        <end position="15"/>
    </location>
</feature>
<keyword evidence="2" id="KW-1133">Transmembrane helix</keyword>
<evidence type="ECO:0000256" key="2">
    <source>
        <dbReference type="SAM" id="Phobius"/>
    </source>
</evidence>
<dbReference type="InterPro" id="IPR004843">
    <property type="entry name" value="Calcineurin-like_PHP"/>
</dbReference>
<keyword evidence="2" id="KW-0812">Transmembrane</keyword>
<accession>K0SI26</accession>
<proteinExistence type="predicted"/>
<dbReference type="OrthoDB" id="5976022at2759"/>
<dbReference type="eggNOG" id="KOG0374">
    <property type="taxonomic scope" value="Eukaryota"/>
</dbReference>
<organism evidence="4 5">
    <name type="scientific">Thalassiosira oceanica</name>
    <name type="common">Marine diatom</name>
    <dbReference type="NCBI Taxonomy" id="159749"/>
    <lineage>
        <taxon>Eukaryota</taxon>
        <taxon>Sar</taxon>
        <taxon>Stramenopiles</taxon>
        <taxon>Ochrophyta</taxon>
        <taxon>Bacillariophyta</taxon>
        <taxon>Coscinodiscophyceae</taxon>
        <taxon>Thalassiosirophycidae</taxon>
        <taxon>Thalassiosirales</taxon>
        <taxon>Thalassiosiraceae</taxon>
        <taxon>Thalassiosira</taxon>
    </lineage>
</organism>
<dbReference type="OMA" id="SHWMRGL"/>
<evidence type="ECO:0000313" key="5">
    <source>
        <dbReference type="Proteomes" id="UP000266841"/>
    </source>
</evidence>
<name>K0SI26_THAOC</name>
<feature type="domain" description="Calcineurin-like phosphoesterase" evidence="3">
    <location>
        <begin position="87"/>
        <end position="283"/>
    </location>
</feature>
<reference evidence="4 5" key="1">
    <citation type="journal article" date="2012" name="Genome Biol.">
        <title>Genome and low-iron response of an oceanic diatom adapted to chronic iron limitation.</title>
        <authorList>
            <person name="Lommer M."/>
            <person name="Specht M."/>
            <person name="Roy A.S."/>
            <person name="Kraemer L."/>
            <person name="Andreson R."/>
            <person name="Gutowska M.A."/>
            <person name="Wolf J."/>
            <person name="Bergner S.V."/>
            <person name="Schilhabel M.B."/>
            <person name="Klostermeier U.C."/>
            <person name="Beiko R.G."/>
            <person name="Rosenstiel P."/>
            <person name="Hippler M."/>
            <person name="Laroche J."/>
        </authorList>
    </citation>
    <scope>NUCLEOTIDE SEQUENCE [LARGE SCALE GENOMIC DNA]</scope>
    <source>
        <strain evidence="4 5">CCMP1005</strain>
    </source>
</reference>
<dbReference type="AlphaFoldDB" id="K0SI26"/>
<keyword evidence="2" id="KW-0472">Membrane</keyword>
<gene>
    <name evidence="4" type="ORF">THAOC_14172</name>
</gene>
<dbReference type="EMBL" id="AGNL01016535">
    <property type="protein sequence ID" value="EJK65030.1"/>
    <property type="molecule type" value="Genomic_DNA"/>
</dbReference>
<comment type="caution">
    <text evidence="4">The sequence shown here is derived from an EMBL/GenBank/DDBJ whole genome shotgun (WGS) entry which is preliminary data.</text>
</comment>
<feature type="region of interest" description="Disordered" evidence="1">
    <location>
        <begin position="1"/>
        <end position="28"/>
    </location>
</feature>
<dbReference type="SUPFAM" id="SSF56300">
    <property type="entry name" value="Metallo-dependent phosphatases"/>
    <property type="match status" value="1"/>
</dbReference>
<keyword evidence="5" id="KW-1185">Reference proteome</keyword>
<feature type="compositionally biased region" description="Low complexity" evidence="1">
    <location>
        <begin position="16"/>
        <end position="27"/>
    </location>
</feature>
<feature type="transmembrane region" description="Helical" evidence="2">
    <location>
        <begin position="33"/>
        <end position="56"/>
    </location>
</feature>
<sequence length="350" mass="38722">MRRRFEPLTESKDRTTTTSDTVRRQSSAGAEPLPRYLSLLLLALSSLLLIFVLAAYPDATASGGARPESNNGLLRNQISTKERQPRRIVGVGDTHGDREALVRALRLANIVDESGMEWIGGPTSVVQIGDLLNKSELRDEDTLTYIAHIEKKARDAGGSVIVTVGDHDLHNVPKLWKSILPDKPFPLWMRALHIEDRTLFVHGSLSRSVFHEIGGNVTRLDEEVATWLAGTGIKPPWIGRGDGPVWSRLYSDNGSDEHPDCEELSRLLDELNVDRMVVGHTVKRNGITSICDGRAWRIDVGLSRTESRAGKIGASEVLEIVDGSRVEVLNTETKLKSWLPTNRYGGQQQS</sequence>
<evidence type="ECO:0000256" key="1">
    <source>
        <dbReference type="SAM" id="MobiDB-lite"/>
    </source>
</evidence>
<dbReference type="PANTHER" id="PTHR46546">
    <property type="entry name" value="SHEWANELLA-LIKE PROTEIN PHOSPHATASE 1"/>
    <property type="match status" value="1"/>
</dbReference>
<dbReference type="Pfam" id="PF00149">
    <property type="entry name" value="Metallophos"/>
    <property type="match status" value="1"/>
</dbReference>